<proteinExistence type="predicted"/>
<protein>
    <submittedName>
        <fullName evidence="1">Uncharacterized protein</fullName>
    </submittedName>
</protein>
<gene>
    <name evidence="1" type="ORF">SCP_0307790</name>
</gene>
<dbReference type="RefSeq" id="XP_027611968.1">
    <property type="nucleotide sequence ID" value="XM_027756167.1"/>
</dbReference>
<name>A0A401GG04_9APHY</name>
<sequence>MQLRLQRTTTHRLNGPPIFYKVWESDNSIFSSLIDSSYHPGLQLSVAVNSLLSGYTVHILIPYKNCDLFTLILHKMYPRTLQTFTLLLLCVTLVLSTPTPVPVPEPIDKKIAQVVAENNNLGCSQGCSGVNGTVDAISSSGAVSATTKGTSNALAAAAAVAGGLSAIAVLV</sequence>
<reference evidence="1 2" key="1">
    <citation type="journal article" date="2018" name="Sci. Rep.">
        <title>Genome sequence of the cauliflower mushroom Sparassis crispa (Hanabiratake) and its association with beneficial usage.</title>
        <authorList>
            <person name="Kiyama R."/>
            <person name="Furutani Y."/>
            <person name="Kawaguchi K."/>
            <person name="Nakanishi T."/>
        </authorList>
    </citation>
    <scope>NUCLEOTIDE SEQUENCE [LARGE SCALE GENOMIC DNA]</scope>
</reference>
<dbReference type="OrthoDB" id="2801778at2759"/>
<dbReference type="EMBL" id="BFAD01000003">
    <property type="protein sequence ID" value="GBE81055.1"/>
    <property type="molecule type" value="Genomic_DNA"/>
</dbReference>
<keyword evidence="2" id="KW-1185">Reference proteome</keyword>
<evidence type="ECO:0000313" key="2">
    <source>
        <dbReference type="Proteomes" id="UP000287166"/>
    </source>
</evidence>
<dbReference type="GeneID" id="38777972"/>
<evidence type="ECO:0000313" key="1">
    <source>
        <dbReference type="EMBL" id="GBE81055.1"/>
    </source>
</evidence>
<dbReference type="Proteomes" id="UP000287166">
    <property type="component" value="Unassembled WGS sequence"/>
</dbReference>
<organism evidence="1 2">
    <name type="scientific">Sparassis crispa</name>
    <dbReference type="NCBI Taxonomy" id="139825"/>
    <lineage>
        <taxon>Eukaryota</taxon>
        <taxon>Fungi</taxon>
        <taxon>Dikarya</taxon>
        <taxon>Basidiomycota</taxon>
        <taxon>Agaricomycotina</taxon>
        <taxon>Agaricomycetes</taxon>
        <taxon>Polyporales</taxon>
        <taxon>Sparassidaceae</taxon>
        <taxon>Sparassis</taxon>
    </lineage>
</organism>
<dbReference type="AlphaFoldDB" id="A0A401GG04"/>
<accession>A0A401GG04</accession>
<dbReference type="InParanoid" id="A0A401GG04"/>
<comment type="caution">
    <text evidence="1">The sequence shown here is derived from an EMBL/GenBank/DDBJ whole genome shotgun (WGS) entry which is preliminary data.</text>
</comment>